<reference evidence="2 3" key="1">
    <citation type="submission" date="2015-08" db="EMBL/GenBank/DDBJ databases">
        <title>Next Generation Sequencing and Analysis of the Genome of Puccinia sorghi L Schw, the Causal Agent of Maize Common Rust.</title>
        <authorList>
            <person name="Rochi L."/>
            <person name="Burguener G."/>
            <person name="Darino M."/>
            <person name="Turjanski A."/>
            <person name="Kreff E."/>
            <person name="Dieguez M.J."/>
            <person name="Sacco F."/>
        </authorList>
    </citation>
    <scope>NUCLEOTIDE SEQUENCE [LARGE SCALE GENOMIC DNA]</scope>
    <source>
        <strain evidence="2 3">RO10H11247</strain>
    </source>
</reference>
<protein>
    <recommendedName>
        <fullName evidence="1">Reverse transcriptase Ty1/copia-type domain-containing protein</fullName>
    </recommendedName>
</protein>
<evidence type="ECO:0000313" key="2">
    <source>
        <dbReference type="EMBL" id="KNZ45031.1"/>
    </source>
</evidence>
<gene>
    <name evidence="2" type="ORF">VP01_8559g1</name>
</gene>
<dbReference type="Proteomes" id="UP000037035">
    <property type="component" value="Unassembled WGS sequence"/>
</dbReference>
<comment type="caution">
    <text evidence="2">The sequence shown here is derived from an EMBL/GenBank/DDBJ whole genome shotgun (WGS) entry which is preliminary data.</text>
</comment>
<evidence type="ECO:0000313" key="3">
    <source>
        <dbReference type="Proteomes" id="UP000037035"/>
    </source>
</evidence>
<organism evidence="2 3">
    <name type="scientific">Puccinia sorghi</name>
    <dbReference type="NCBI Taxonomy" id="27349"/>
    <lineage>
        <taxon>Eukaryota</taxon>
        <taxon>Fungi</taxon>
        <taxon>Dikarya</taxon>
        <taxon>Basidiomycota</taxon>
        <taxon>Pucciniomycotina</taxon>
        <taxon>Pucciniomycetes</taxon>
        <taxon>Pucciniales</taxon>
        <taxon>Pucciniaceae</taxon>
        <taxon>Puccinia</taxon>
    </lineage>
</organism>
<sequence length="284" mass="32138">IPAHRSGKSPYELFRGRTIPLDFFHPIGNPVSFLNEPKNPGTKIYPKGSLGRLIGYNEELLSYRILAEDGRIVDTKSVQFLEFKPAEKSNALDDDDDFEIIIEKIVPSQNCVQNEKELIKAPQEEYPGIKQEFESNDGGLPEKEIDISCDSDNDEEIKEILSPAPPTQAINSEEKDKWIKAADDELKSIEGHEVWEDMWETPPSHLHVTWVFRTKPATLSAAKKKKARLCIQGFLQLPGVDYDETFVPTGKFSTLLILLTLAVEKQLPLRQFDVKAAFLYAPLK</sequence>
<proteinExistence type="predicted"/>
<dbReference type="OrthoDB" id="2640446at2759"/>
<dbReference type="EMBL" id="LAVV01014114">
    <property type="protein sequence ID" value="KNZ45031.1"/>
    <property type="molecule type" value="Genomic_DNA"/>
</dbReference>
<keyword evidence="3" id="KW-1185">Reference proteome</keyword>
<dbReference type="AlphaFoldDB" id="A0A0L6U950"/>
<feature type="non-terminal residue" evidence="2">
    <location>
        <position position="1"/>
    </location>
</feature>
<feature type="domain" description="Reverse transcriptase Ty1/copia-type" evidence="1">
    <location>
        <begin position="207"/>
        <end position="282"/>
    </location>
</feature>
<dbReference type="InterPro" id="IPR013103">
    <property type="entry name" value="RVT_2"/>
</dbReference>
<evidence type="ECO:0000259" key="1">
    <source>
        <dbReference type="Pfam" id="PF07727"/>
    </source>
</evidence>
<name>A0A0L6U950_9BASI</name>
<accession>A0A0L6U950</accession>
<dbReference type="Pfam" id="PF07727">
    <property type="entry name" value="RVT_2"/>
    <property type="match status" value="1"/>
</dbReference>
<dbReference type="VEuPathDB" id="FungiDB:VP01_8559g1"/>